<proteinExistence type="predicted"/>
<dbReference type="Pfam" id="PF11951">
    <property type="entry name" value="Fungal_trans_2"/>
    <property type="match status" value="1"/>
</dbReference>
<name>A0A8H3E6H9_9AGAM</name>
<dbReference type="GO" id="GO:0005634">
    <property type="term" value="C:nucleus"/>
    <property type="evidence" value="ECO:0007669"/>
    <property type="project" value="UniProtKB-SubCell"/>
</dbReference>
<dbReference type="AlphaFoldDB" id="A0A8H3E6H9"/>
<dbReference type="InterPro" id="IPR021858">
    <property type="entry name" value="Fun_TF"/>
</dbReference>
<keyword evidence="2" id="KW-0539">Nucleus</keyword>
<evidence type="ECO:0000313" key="4">
    <source>
        <dbReference type="Proteomes" id="UP000663827"/>
    </source>
</evidence>
<evidence type="ECO:0000256" key="2">
    <source>
        <dbReference type="ARBA" id="ARBA00023242"/>
    </source>
</evidence>
<accession>A0A8H3E6H9</accession>
<comment type="subcellular location">
    <subcellularLocation>
        <location evidence="1">Nucleus</location>
    </subcellularLocation>
</comment>
<sequence length="465" mass="52807">MGILQIGRGWLRVGVLQMKRLVNAGTGASSNHPSSSQASVRTTGIIFQIAEGPTLTFRKLACLYLQSPRHTFDPKILLTSPSFDEYLLAQHDRLVDRWDFKPTHIHKHIFRANLLDILQRSISGFSRWIALINYGICEAFILGDPSQNRLHSLWMECIGNTLKRELSAGSHSLEVQSCRRDWIYVSLMRSLVIHSSDVYRVLKSVTPAFLELAFSNPALWPSGSNLAYIPLANVLTIESSHELVYFTLIDCTYSMAFGVPQLVEYDTTVYPSPGSSSHQWAHGCPAEFQVALTEINACRDSSPSARGWNEIERWLIGWQSRFGEYMFTESWMTIGWYAVQESWRLALLVYLYLAVCDIPSDDPRIQVHVKQLLQVLGTIKKRGTEGNVPFFIHYLIVGICARSEAHRQAVRQKLSVPKETRIWLTRASDFVPVLDHLWHGAGAHGHPVRWSDYMRSREAVLPITV</sequence>
<gene>
    <name evidence="3" type="ORF">RDB_LOCUS124671</name>
</gene>
<dbReference type="Proteomes" id="UP000663827">
    <property type="component" value="Unassembled WGS sequence"/>
</dbReference>
<dbReference type="EMBL" id="CAJNJQ010002928">
    <property type="protein sequence ID" value="CAE7188532.1"/>
    <property type="molecule type" value="Genomic_DNA"/>
</dbReference>
<evidence type="ECO:0000313" key="3">
    <source>
        <dbReference type="EMBL" id="CAE7188532.1"/>
    </source>
</evidence>
<protein>
    <submittedName>
        <fullName evidence="3">Uncharacterized protein</fullName>
    </submittedName>
</protein>
<reference evidence="3" key="1">
    <citation type="submission" date="2021-01" db="EMBL/GenBank/DDBJ databases">
        <authorList>
            <person name="Kaushik A."/>
        </authorList>
    </citation>
    <scope>NUCLEOTIDE SEQUENCE</scope>
    <source>
        <strain evidence="3">AG5</strain>
    </source>
</reference>
<comment type="caution">
    <text evidence="3">The sequence shown here is derived from an EMBL/GenBank/DDBJ whole genome shotgun (WGS) entry which is preliminary data.</text>
</comment>
<organism evidence="3 4">
    <name type="scientific">Rhizoctonia solani</name>
    <dbReference type="NCBI Taxonomy" id="456999"/>
    <lineage>
        <taxon>Eukaryota</taxon>
        <taxon>Fungi</taxon>
        <taxon>Dikarya</taxon>
        <taxon>Basidiomycota</taxon>
        <taxon>Agaricomycotina</taxon>
        <taxon>Agaricomycetes</taxon>
        <taxon>Cantharellales</taxon>
        <taxon>Ceratobasidiaceae</taxon>
        <taxon>Rhizoctonia</taxon>
    </lineage>
</organism>
<dbReference type="PANTHER" id="PTHR37534">
    <property type="entry name" value="TRANSCRIPTIONAL ACTIVATOR PROTEIN UGA3"/>
    <property type="match status" value="1"/>
</dbReference>
<dbReference type="PANTHER" id="PTHR37534:SF46">
    <property type="entry name" value="ZN(II)2CYS6 TRANSCRIPTION FACTOR (EUROFUNG)"/>
    <property type="match status" value="1"/>
</dbReference>
<evidence type="ECO:0000256" key="1">
    <source>
        <dbReference type="ARBA" id="ARBA00004123"/>
    </source>
</evidence>